<accession>A0A3R8KJC8</accession>
<dbReference type="Proteomes" id="UP000272662">
    <property type="component" value="Unassembled WGS sequence"/>
</dbReference>
<protein>
    <submittedName>
        <fullName evidence="1">Uncharacterized protein</fullName>
    </submittedName>
</protein>
<dbReference type="EMBL" id="RRVG01000025">
    <property type="protein sequence ID" value="RRL44011.1"/>
    <property type="molecule type" value="Genomic_DNA"/>
</dbReference>
<dbReference type="AlphaFoldDB" id="A0A3R8KJC8"/>
<sequence length="64" mass="7488">MVWQEAAQLPGIYKMDSRFAGLRPVSIVTHMIFLCVAFMPLLRHNRYLTMSVRLIVLHAVNFRK</sequence>
<gene>
    <name evidence="1" type="ORF">DU321_18395</name>
</gene>
<evidence type="ECO:0000313" key="1">
    <source>
        <dbReference type="EMBL" id="RRL44011.1"/>
    </source>
</evidence>
<proteinExistence type="predicted"/>
<organism evidence="1 2">
    <name type="scientific">Escherichia coli</name>
    <dbReference type="NCBI Taxonomy" id="562"/>
    <lineage>
        <taxon>Bacteria</taxon>
        <taxon>Pseudomonadati</taxon>
        <taxon>Pseudomonadota</taxon>
        <taxon>Gammaproteobacteria</taxon>
        <taxon>Enterobacterales</taxon>
        <taxon>Enterobacteriaceae</taxon>
        <taxon>Escherichia</taxon>
    </lineage>
</organism>
<comment type="caution">
    <text evidence="1">The sequence shown here is derived from an EMBL/GenBank/DDBJ whole genome shotgun (WGS) entry which is preliminary data.</text>
</comment>
<name>A0A3R8KJC8_ECOLX</name>
<reference evidence="1 2" key="1">
    <citation type="submission" date="2018-11" db="EMBL/GenBank/DDBJ databases">
        <title>E. coli isolates of the female bladder.</title>
        <authorList>
            <person name="Garretto A."/>
            <person name="Miller-Ensminger T."/>
            <person name="Wolfe A.J."/>
            <person name="Putonti C."/>
        </authorList>
    </citation>
    <scope>NUCLEOTIDE SEQUENCE [LARGE SCALE GENOMIC DNA]</scope>
    <source>
        <strain evidence="1 2">UMB1727</strain>
    </source>
</reference>
<evidence type="ECO:0000313" key="2">
    <source>
        <dbReference type="Proteomes" id="UP000272662"/>
    </source>
</evidence>